<dbReference type="CDD" id="cd02440">
    <property type="entry name" value="AdoMet_MTases"/>
    <property type="match status" value="1"/>
</dbReference>
<dbReference type="SUPFAM" id="SSF53335">
    <property type="entry name" value="S-adenosyl-L-methionine-dependent methyltransferases"/>
    <property type="match status" value="2"/>
</dbReference>
<dbReference type="PANTHER" id="PTHR11579">
    <property type="entry name" value="PROTEIN-L-ISOASPARTATE O-METHYLTRANSFERASE"/>
    <property type="match status" value="1"/>
</dbReference>
<dbReference type="EC" id="2.1.1.77" evidence="3"/>
<evidence type="ECO:0000256" key="5">
    <source>
        <dbReference type="ARBA" id="ARBA00022603"/>
    </source>
</evidence>
<dbReference type="PROSITE" id="PS01279">
    <property type="entry name" value="PCMT"/>
    <property type="match status" value="1"/>
</dbReference>
<keyword evidence="6" id="KW-0808">Transferase</keyword>
<comment type="similarity">
    <text evidence="2">Belongs to the methyltransferase superfamily. L-isoaspartyl/D-aspartyl protein methyltransferase family.</text>
</comment>
<feature type="coiled-coil region" evidence="8">
    <location>
        <begin position="710"/>
        <end position="744"/>
    </location>
</feature>
<dbReference type="InterPro" id="IPR029063">
    <property type="entry name" value="SAM-dependent_MTases_sf"/>
</dbReference>
<protein>
    <recommendedName>
        <fullName evidence="3">protein-L-isoaspartate(D-aspartate) O-methyltransferase</fullName>
        <ecNumber evidence="3">2.1.1.77</ecNumber>
    </recommendedName>
</protein>
<dbReference type="AlphaFoldDB" id="A0A232EXX8"/>
<sequence>MAIRKKRTNNRSHKLSQLSIVGRRVFLPVQNHLRSKHKTSRVESHEFTSTMHSRSYRTNDWWAIGAASRIYKAPADLEDAPMCQRLDLWGSVLDRPKINLEYGMALLWNYKRRNEAGIIGTDKAKAAMLAVDRAKYCHKSDPYQDCPRQIGYNVTISAPHMHAYALTFLTEQLFDGAKALDVGSGSGYLTACMAHMVGPEGHVVGVEHIPELVELSIKNVQDGNPDFLEKGRITFLEGDGRLGVAAHGPYNAIHVGAAADTLPQELVDQLAPGGRLICPVVAIEGFNRFQHLMQVDKNLDGSVKKEKLMDVSYTDRFCAEDNKKLIEHLKNKGIIKSPLVFEAMCLVDRKKFVNKFNPYNNAYIDAPQNIGHGRTISAPHMHGMIFEILAEKLTTAKNVLCIRCSTGYVSNCMSIMMGPYGTVIHIESIPELKEKIKQTIENAHPYLLWGNRIKLLDVENESAGYPQHKVRYDVIYVGAAAAEIPEALMDQLAYGGRLVIPIGPKDLQQLMQIDKDLDGTIVKKSVASVRYGYLDSPREITNAKNNTEIKAENRSYGKSVLNLNSKNFNNIIIRENIQTQSPTKIQISSPTKPAQDHFNGCVKVNQTITKKLDTKIDEKNAQLNVKKNDDLQNFEKIREKSIFDTSQDNCLLTSSHKAKETGSSMKMQTASLRIPMQNDSNSCIKDEVTLQVTKEKLQIESGHSTEQPNSKALKENLQKSCQELVSLEKKMESRKDNLQNVQKIEDIKNVSNLELNSELETASDNIELETTMDELMATHAVKTTVENIEQPHQKTKFDKSVEKLKTNLKVENLQNLYVDDIMKKLTLLLDTKLVTKIDENLNVKIGSIERRIILLEDEIKKFNDIIKQEANEQKIFLCEMDKALKIKIEKLRNKIGSVEKDNKITERKLSNKIVRVKECMDEKIIDEVEELSKRLKMIEETNELFEKEIKNLSIAFEERLLKEKADIYMQIDAELEKKEQRQLDSVKSNISCLEKDIEMLKKKLTNKKTNNKEQWCYCFMAFPMIITLHATYALFKNLS</sequence>
<comment type="subcellular location">
    <subcellularLocation>
        <location evidence="1">Cytoplasm</location>
    </subcellularLocation>
</comment>
<dbReference type="PANTHER" id="PTHR11579:SF0">
    <property type="entry name" value="PROTEIN-L-ISOASPARTATE(D-ASPARTATE) O-METHYLTRANSFERASE"/>
    <property type="match status" value="1"/>
</dbReference>
<dbReference type="EMBL" id="NNAY01001703">
    <property type="protein sequence ID" value="OXU23177.1"/>
    <property type="molecule type" value="Genomic_DNA"/>
</dbReference>
<dbReference type="GO" id="GO:0032259">
    <property type="term" value="P:methylation"/>
    <property type="evidence" value="ECO:0007669"/>
    <property type="project" value="UniProtKB-KW"/>
</dbReference>
<dbReference type="NCBIfam" id="TIGR00080">
    <property type="entry name" value="pimt"/>
    <property type="match status" value="1"/>
</dbReference>
<evidence type="ECO:0000256" key="6">
    <source>
        <dbReference type="ARBA" id="ARBA00022679"/>
    </source>
</evidence>
<dbReference type="InterPro" id="IPR000682">
    <property type="entry name" value="PCMT"/>
</dbReference>
<feature type="coiled-coil region" evidence="8">
    <location>
        <begin position="852"/>
        <end position="1010"/>
    </location>
</feature>
<keyword evidence="7" id="KW-0949">S-adenosyl-L-methionine</keyword>
<evidence type="ECO:0000313" key="10">
    <source>
        <dbReference type="Proteomes" id="UP000215335"/>
    </source>
</evidence>
<evidence type="ECO:0000256" key="8">
    <source>
        <dbReference type="SAM" id="Coils"/>
    </source>
</evidence>
<name>A0A232EXX8_9HYME</name>
<keyword evidence="4" id="KW-0963">Cytoplasm</keyword>
<comment type="caution">
    <text evidence="9">The sequence shown here is derived from an EMBL/GenBank/DDBJ whole genome shotgun (WGS) entry which is preliminary data.</text>
</comment>
<evidence type="ECO:0000256" key="3">
    <source>
        <dbReference type="ARBA" id="ARBA00011890"/>
    </source>
</evidence>
<keyword evidence="5" id="KW-0489">Methyltransferase</keyword>
<evidence type="ECO:0000256" key="7">
    <source>
        <dbReference type="ARBA" id="ARBA00022691"/>
    </source>
</evidence>
<gene>
    <name evidence="9" type="ORF">TSAR_012841</name>
</gene>
<dbReference type="GO" id="GO:0005737">
    <property type="term" value="C:cytoplasm"/>
    <property type="evidence" value="ECO:0007669"/>
    <property type="project" value="UniProtKB-SubCell"/>
</dbReference>
<dbReference type="GO" id="GO:0004719">
    <property type="term" value="F:protein-L-isoaspartate (D-aspartate) O-methyltransferase activity"/>
    <property type="evidence" value="ECO:0007669"/>
    <property type="project" value="UniProtKB-EC"/>
</dbReference>
<evidence type="ECO:0000256" key="1">
    <source>
        <dbReference type="ARBA" id="ARBA00004496"/>
    </source>
</evidence>
<keyword evidence="10" id="KW-1185">Reference proteome</keyword>
<keyword evidence="8" id="KW-0175">Coiled coil</keyword>
<dbReference type="STRING" id="543379.A0A232EXX8"/>
<dbReference type="Gene3D" id="3.40.50.150">
    <property type="entry name" value="Vaccinia Virus protein VP39"/>
    <property type="match status" value="2"/>
</dbReference>
<reference evidence="9 10" key="1">
    <citation type="journal article" date="2017" name="Curr. Biol.">
        <title>The Evolution of Venom by Co-option of Single-Copy Genes.</title>
        <authorList>
            <person name="Martinson E.O."/>
            <person name="Mrinalini"/>
            <person name="Kelkar Y.D."/>
            <person name="Chang C.H."/>
            <person name="Werren J.H."/>
        </authorList>
    </citation>
    <scope>NUCLEOTIDE SEQUENCE [LARGE SCALE GENOMIC DNA]</scope>
    <source>
        <strain evidence="9 10">Alberta</strain>
        <tissue evidence="9">Whole body</tissue>
    </source>
</reference>
<accession>A0A232EXX8</accession>
<dbReference type="Pfam" id="PF01135">
    <property type="entry name" value="PCMT"/>
    <property type="match status" value="2"/>
</dbReference>
<dbReference type="Proteomes" id="UP000215335">
    <property type="component" value="Unassembled WGS sequence"/>
</dbReference>
<proteinExistence type="inferred from homology"/>
<evidence type="ECO:0000256" key="4">
    <source>
        <dbReference type="ARBA" id="ARBA00022490"/>
    </source>
</evidence>
<evidence type="ECO:0000256" key="2">
    <source>
        <dbReference type="ARBA" id="ARBA00005369"/>
    </source>
</evidence>
<dbReference type="OrthoDB" id="73890at2759"/>
<evidence type="ECO:0000313" key="9">
    <source>
        <dbReference type="EMBL" id="OXU23177.1"/>
    </source>
</evidence>
<organism evidence="9 10">
    <name type="scientific">Trichomalopsis sarcophagae</name>
    <dbReference type="NCBI Taxonomy" id="543379"/>
    <lineage>
        <taxon>Eukaryota</taxon>
        <taxon>Metazoa</taxon>
        <taxon>Ecdysozoa</taxon>
        <taxon>Arthropoda</taxon>
        <taxon>Hexapoda</taxon>
        <taxon>Insecta</taxon>
        <taxon>Pterygota</taxon>
        <taxon>Neoptera</taxon>
        <taxon>Endopterygota</taxon>
        <taxon>Hymenoptera</taxon>
        <taxon>Apocrita</taxon>
        <taxon>Proctotrupomorpha</taxon>
        <taxon>Chalcidoidea</taxon>
        <taxon>Pteromalidae</taxon>
        <taxon>Pteromalinae</taxon>
        <taxon>Trichomalopsis</taxon>
    </lineage>
</organism>